<gene>
    <name evidence="14" type="ORF">SCHCODRAFT_236671</name>
</gene>
<dbReference type="VEuPathDB" id="FungiDB:SCHCODRAFT_02634915"/>
<evidence type="ECO:0000256" key="4">
    <source>
        <dbReference type="ARBA" id="ARBA00010772"/>
    </source>
</evidence>
<comment type="function">
    <text evidence="2">Involved in the synthesis of the GDP-mannose and dolichol-phosphate-mannose required for a number of critical mannosyl transfer reactions.</text>
</comment>
<comment type="similarity">
    <text evidence="4">Belongs to the mannose-6-phosphate isomerase type 1 family.</text>
</comment>
<dbReference type="EC" id="5.3.1.8" evidence="5"/>
<evidence type="ECO:0000256" key="11">
    <source>
        <dbReference type="ARBA" id="ARBA00030762"/>
    </source>
</evidence>
<dbReference type="InterPro" id="IPR046457">
    <property type="entry name" value="PMI_typeI_cat"/>
</dbReference>
<dbReference type="RefSeq" id="XP_003029822.1">
    <property type="nucleotide sequence ID" value="XM_003029776.1"/>
</dbReference>
<dbReference type="UniPathway" id="UPA00126">
    <property type="reaction ID" value="UER00423"/>
</dbReference>
<dbReference type="InParanoid" id="D8QCF3"/>
<dbReference type="KEGG" id="scm:SCHCO_02634915"/>
<dbReference type="PRINTS" id="PR00714">
    <property type="entry name" value="MAN6PISMRASE"/>
</dbReference>
<dbReference type="GO" id="GO:0005829">
    <property type="term" value="C:cytosol"/>
    <property type="evidence" value="ECO:0007669"/>
    <property type="project" value="TreeGrafter"/>
</dbReference>
<evidence type="ECO:0000256" key="5">
    <source>
        <dbReference type="ARBA" id="ARBA00011956"/>
    </source>
</evidence>
<dbReference type="PANTHER" id="PTHR10309:SF4">
    <property type="entry name" value="MANNOSE-6-PHOSPHATE ISOMERASE"/>
    <property type="match status" value="1"/>
</dbReference>
<dbReference type="Gene3D" id="2.60.120.10">
    <property type="entry name" value="Jelly Rolls"/>
    <property type="match status" value="2"/>
</dbReference>
<sequence>MFAIHPNQDHRPMVRLACQVQPYSYGKKGSKSLAARYALATPENNFKLDEDQEYGEIWMGDHPNGPSKSAATGVELATLIQQHPDEFLGSKVAQKYPNPTNGKPQLPFLFKVLSFDKALPLQAHPDKKLAAQLFKDEEKKQGGEHEKFVDTNHKPEVAVALSETFEAFVGFRPAEEIVQFLRDVPELRELVGSDVSSSPELDRELKEIFGRTFDADPATVQQLTKSLVERVEKEGDAALGEIGKKEGLARVVKKVLAQYPNPSTVDQKSMFAAIFFMNFVVAKRGDGIAVPADCIHAYLEGDCIECMATSDNMISCGWQGAMGPPDDASLFVKMLLHNPGPSRYLALPTTTVSAPKAQSGKFTTEYGISKFMEEFSILRVDLPGDAKETLRLTGPAIYIVTRADQGVEFSVGADEQRATLKEGEVIFVKPDNDLTISGVRRVGGGNVEVFGAYCEV</sequence>
<dbReference type="NCBIfam" id="TIGR00218">
    <property type="entry name" value="manA"/>
    <property type="match status" value="1"/>
</dbReference>
<keyword evidence="7 12" id="KW-0479">Metal-binding</keyword>
<accession>D8QCF3</accession>
<dbReference type="Proteomes" id="UP000007431">
    <property type="component" value="Unassembled WGS sequence"/>
</dbReference>
<keyword evidence="8 12" id="KW-0862">Zinc</keyword>
<evidence type="ECO:0000256" key="1">
    <source>
        <dbReference type="ARBA" id="ARBA00000757"/>
    </source>
</evidence>
<keyword evidence="15" id="KW-1185">Reference proteome</keyword>
<dbReference type="GeneID" id="9594174"/>
<dbReference type="CDD" id="cd07011">
    <property type="entry name" value="cupin_PMI_type_I_N"/>
    <property type="match status" value="1"/>
</dbReference>
<evidence type="ECO:0000256" key="12">
    <source>
        <dbReference type="PIRSR" id="PIRSR001480-2"/>
    </source>
</evidence>
<dbReference type="InterPro" id="IPR001250">
    <property type="entry name" value="Man6P_Isoase-1"/>
</dbReference>
<evidence type="ECO:0000256" key="7">
    <source>
        <dbReference type="ARBA" id="ARBA00022723"/>
    </source>
</evidence>
<protein>
    <recommendedName>
        <fullName evidence="6">Mannose-6-phosphate isomerase</fullName>
        <ecNumber evidence="5">5.3.1.8</ecNumber>
    </recommendedName>
    <alternativeName>
        <fullName evidence="10">Phosphohexomutase</fullName>
    </alternativeName>
    <alternativeName>
        <fullName evidence="11">Phosphomannose isomerase</fullName>
    </alternativeName>
</protein>
<evidence type="ECO:0000256" key="2">
    <source>
        <dbReference type="ARBA" id="ARBA00002564"/>
    </source>
</evidence>
<dbReference type="GO" id="GO:0008270">
    <property type="term" value="F:zinc ion binding"/>
    <property type="evidence" value="ECO:0007669"/>
    <property type="project" value="InterPro"/>
</dbReference>
<evidence type="ECO:0000259" key="13">
    <source>
        <dbReference type="Pfam" id="PF20511"/>
    </source>
</evidence>
<evidence type="ECO:0000313" key="14">
    <source>
        <dbReference type="EMBL" id="EFI94919.1"/>
    </source>
</evidence>
<dbReference type="GO" id="GO:0009298">
    <property type="term" value="P:GDP-mannose biosynthetic process"/>
    <property type="evidence" value="ECO:0007669"/>
    <property type="project" value="UniProtKB-UniPathway"/>
</dbReference>
<dbReference type="Gene3D" id="1.10.441.10">
    <property type="entry name" value="Phosphomannose Isomerase, domain 2"/>
    <property type="match status" value="1"/>
</dbReference>
<dbReference type="STRING" id="578458.D8QCF3"/>
<dbReference type="eggNOG" id="KOG2757">
    <property type="taxonomic scope" value="Eukaryota"/>
</dbReference>
<comment type="catalytic activity">
    <reaction evidence="1">
        <text>D-mannose 6-phosphate = D-fructose 6-phosphate</text>
        <dbReference type="Rhea" id="RHEA:12356"/>
        <dbReference type="ChEBI" id="CHEBI:58735"/>
        <dbReference type="ChEBI" id="CHEBI:61527"/>
        <dbReference type="EC" id="5.3.1.8"/>
    </reaction>
</comment>
<evidence type="ECO:0000256" key="6">
    <source>
        <dbReference type="ARBA" id="ARBA00018236"/>
    </source>
</evidence>
<proteinExistence type="inferred from homology"/>
<dbReference type="GO" id="GO:0004476">
    <property type="term" value="F:mannose-6-phosphate isomerase activity"/>
    <property type="evidence" value="ECO:0007669"/>
    <property type="project" value="UniProtKB-EC"/>
</dbReference>
<comment type="pathway">
    <text evidence="3">Nucleotide-sugar biosynthesis; GDP-alpha-D-mannose biosynthesis; alpha-D-mannose 1-phosphate from D-fructose 6-phosphate: step 1/2.</text>
</comment>
<dbReference type="PIRSF" id="PIRSF001480">
    <property type="entry name" value="Mannose-6-phosphate_isomerase"/>
    <property type="match status" value="1"/>
</dbReference>
<evidence type="ECO:0000256" key="9">
    <source>
        <dbReference type="ARBA" id="ARBA00023235"/>
    </source>
</evidence>
<feature type="binding site" evidence="12">
    <location>
        <position position="296"/>
    </location>
    <ligand>
        <name>Zn(2+)</name>
        <dbReference type="ChEBI" id="CHEBI:29105"/>
    </ligand>
</feature>
<dbReference type="InterPro" id="IPR014710">
    <property type="entry name" value="RmlC-like_jellyroll"/>
</dbReference>
<evidence type="ECO:0000313" key="15">
    <source>
        <dbReference type="Proteomes" id="UP000007431"/>
    </source>
</evidence>
<organism evidence="15">
    <name type="scientific">Schizophyllum commune (strain H4-8 / FGSC 9210)</name>
    <name type="common">Split gill fungus</name>
    <dbReference type="NCBI Taxonomy" id="578458"/>
    <lineage>
        <taxon>Eukaryota</taxon>
        <taxon>Fungi</taxon>
        <taxon>Dikarya</taxon>
        <taxon>Basidiomycota</taxon>
        <taxon>Agaricomycotina</taxon>
        <taxon>Agaricomycetes</taxon>
        <taxon>Agaricomycetidae</taxon>
        <taxon>Agaricales</taxon>
        <taxon>Schizophyllaceae</taxon>
        <taxon>Schizophyllum</taxon>
    </lineage>
</organism>
<dbReference type="InterPro" id="IPR016305">
    <property type="entry name" value="Mannose-6-P_Isomerase"/>
</dbReference>
<feature type="binding site" evidence="12">
    <location>
        <position position="122"/>
    </location>
    <ligand>
        <name>Zn(2+)</name>
        <dbReference type="ChEBI" id="CHEBI:29105"/>
    </ligand>
</feature>
<dbReference type="PANTHER" id="PTHR10309">
    <property type="entry name" value="MANNOSE-6-PHOSPHATE ISOMERASE"/>
    <property type="match status" value="1"/>
</dbReference>
<evidence type="ECO:0000256" key="3">
    <source>
        <dbReference type="ARBA" id="ARBA00004666"/>
    </source>
</evidence>
<dbReference type="EMBL" id="GL377309">
    <property type="protein sequence ID" value="EFI94919.1"/>
    <property type="molecule type" value="Genomic_DNA"/>
</dbReference>
<keyword evidence="9" id="KW-0413">Isomerase</keyword>
<dbReference type="SUPFAM" id="SSF51182">
    <property type="entry name" value="RmlC-like cupins"/>
    <property type="match status" value="1"/>
</dbReference>
<dbReference type="HOGENOM" id="CLU_026967_0_1_1"/>
<evidence type="ECO:0000256" key="8">
    <source>
        <dbReference type="ARBA" id="ARBA00022833"/>
    </source>
</evidence>
<dbReference type="Pfam" id="PF20511">
    <property type="entry name" value="PMI_typeI_cat"/>
    <property type="match status" value="1"/>
</dbReference>
<dbReference type="AlphaFoldDB" id="D8QCF3"/>
<dbReference type="GO" id="GO:0005975">
    <property type="term" value="P:carbohydrate metabolic process"/>
    <property type="evidence" value="ECO:0007669"/>
    <property type="project" value="InterPro"/>
</dbReference>
<feature type="domain" description="Phosphomannose isomerase type I catalytic" evidence="13">
    <location>
        <begin position="13"/>
        <end position="173"/>
    </location>
</feature>
<feature type="binding site" evidence="12">
    <location>
        <position position="124"/>
    </location>
    <ligand>
        <name>Zn(2+)</name>
        <dbReference type="ChEBI" id="CHEBI:29105"/>
    </ligand>
</feature>
<dbReference type="OMA" id="GECCYYA"/>
<name>D8QCF3_SCHCM</name>
<dbReference type="InterPro" id="IPR011051">
    <property type="entry name" value="RmlC_Cupin_sf"/>
</dbReference>
<feature type="binding site" evidence="12">
    <location>
        <position position="156"/>
    </location>
    <ligand>
        <name>Zn(2+)</name>
        <dbReference type="ChEBI" id="CHEBI:29105"/>
    </ligand>
</feature>
<dbReference type="OrthoDB" id="6605218at2759"/>
<comment type="cofactor">
    <cofactor evidence="12">
        <name>Zn(2+)</name>
        <dbReference type="ChEBI" id="CHEBI:29105"/>
    </cofactor>
    <text evidence="12">Binds 1 zinc ion per subunit.</text>
</comment>
<evidence type="ECO:0000256" key="10">
    <source>
        <dbReference type="ARBA" id="ARBA00029741"/>
    </source>
</evidence>
<reference evidence="14 15" key="1">
    <citation type="journal article" date="2010" name="Nat. Biotechnol.">
        <title>Genome sequence of the model mushroom Schizophyllum commune.</title>
        <authorList>
            <person name="Ohm R.A."/>
            <person name="de Jong J.F."/>
            <person name="Lugones L.G."/>
            <person name="Aerts A."/>
            <person name="Kothe E."/>
            <person name="Stajich J.E."/>
            <person name="de Vries R.P."/>
            <person name="Record E."/>
            <person name="Levasseur A."/>
            <person name="Baker S.E."/>
            <person name="Bartholomew K.A."/>
            <person name="Coutinho P.M."/>
            <person name="Erdmann S."/>
            <person name="Fowler T.J."/>
            <person name="Gathman A.C."/>
            <person name="Lombard V."/>
            <person name="Henrissat B."/>
            <person name="Knabe N."/>
            <person name="Kuees U."/>
            <person name="Lilly W.W."/>
            <person name="Lindquist E."/>
            <person name="Lucas S."/>
            <person name="Magnuson J.K."/>
            <person name="Piumi F."/>
            <person name="Raudaskoski M."/>
            <person name="Salamov A."/>
            <person name="Schmutz J."/>
            <person name="Schwarze F.W.M.R."/>
            <person name="vanKuyk P.A."/>
            <person name="Horton J.S."/>
            <person name="Grigoriev I.V."/>
            <person name="Woesten H.A.B."/>
        </authorList>
    </citation>
    <scope>NUCLEOTIDE SEQUENCE [LARGE SCALE GENOMIC DNA]</scope>
    <source>
        <strain evidence="15">H4-8 / FGSC 9210</strain>
    </source>
</reference>